<name>A0A0K0FPG2_STRVS</name>
<dbReference type="AlphaFoldDB" id="A0A0K0FPG2"/>
<reference evidence="2" key="1">
    <citation type="submission" date="2014-07" db="EMBL/GenBank/DDBJ databases">
        <authorList>
            <person name="Martin A.A"/>
            <person name="De Silva N."/>
        </authorList>
    </citation>
    <scope>NUCLEOTIDE SEQUENCE</scope>
</reference>
<accession>A0A0K0FPG2</accession>
<evidence type="ECO:0000256" key="1">
    <source>
        <dbReference type="SAM" id="MobiDB-lite"/>
    </source>
</evidence>
<dbReference type="Proteomes" id="UP000035680">
    <property type="component" value="Unassembled WGS sequence"/>
</dbReference>
<dbReference type="WBParaSite" id="SVE_1101900.1">
    <property type="protein sequence ID" value="SVE_1101900.1"/>
    <property type="gene ID" value="SVE_1101900"/>
</dbReference>
<evidence type="ECO:0000313" key="3">
    <source>
        <dbReference type="WBParaSite" id="SVE_1101900.1"/>
    </source>
</evidence>
<sequence length="378" mass="42720">MGAYPSVVVKEVVNVNNDNIQGNGTITLKPIIVKMPGRNSTTNSHSEQKSFGVSSDRRSSSRESVPSQRYSDEDYVCNKAFDDLTKSKRGRPSKINRFQQALLNAREKRSKIQGNELKRPASTDINSTLKEVLMETSQKNTGNAPSTTREDGKVKDKFMDELSNFLKKNSQASSSQQNVDPIGGEVSTIMGSKNATNEKLIGAITLLGEKLNLEVHEVQYGQIMDAVENLEEYVKTGKDGEEIRFKRSRTIKCCFHLNDDNHTTLMDASNEYILEKISEMREHEYGRGCEYEITSPELKKFLDNRLIKSEALKYINNTGKFCKFVTDMLIPKEAILKYFFPTLKTKRGKKYLLSNLVVRTFYTAARYLGVGIIDEGNE</sequence>
<protein>
    <submittedName>
        <fullName evidence="3">DUF4806 domain-containing protein</fullName>
    </submittedName>
</protein>
<feature type="compositionally biased region" description="Polar residues" evidence="1">
    <location>
        <begin position="38"/>
        <end position="53"/>
    </location>
</feature>
<evidence type="ECO:0000313" key="2">
    <source>
        <dbReference type="Proteomes" id="UP000035680"/>
    </source>
</evidence>
<organism evidence="2 3">
    <name type="scientific">Strongyloides venezuelensis</name>
    <name type="common">Threadworm</name>
    <dbReference type="NCBI Taxonomy" id="75913"/>
    <lineage>
        <taxon>Eukaryota</taxon>
        <taxon>Metazoa</taxon>
        <taxon>Ecdysozoa</taxon>
        <taxon>Nematoda</taxon>
        <taxon>Chromadorea</taxon>
        <taxon>Rhabditida</taxon>
        <taxon>Tylenchina</taxon>
        <taxon>Panagrolaimomorpha</taxon>
        <taxon>Strongyloidoidea</taxon>
        <taxon>Strongyloididae</taxon>
        <taxon>Strongyloides</taxon>
    </lineage>
</organism>
<keyword evidence="2" id="KW-1185">Reference proteome</keyword>
<feature type="region of interest" description="Disordered" evidence="1">
    <location>
        <begin position="37"/>
        <end position="71"/>
    </location>
</feature>
<reference evidence="3" key="2">
    <citation type="submission" date="2015-08" db="UniProtKB">
        <authorList>
            <consortium name="WormBaseParasite"/>
        </authorList>
    </citation>
    <scope>IDENTIFICATION</scope>
</reference>
<proteinExistence type="predicted"/>